<feature type="compositionally biased region" description="Basic and acidic residues" evidence="1">
    <location>
        <begin position="53"/>
        <end position="65"/>
    </location>
</feature>
<organism evidence="2 4">
    <name type="scientific">Leclercia adecarboxylata</name>
    <dbReference type="NCBI Taxonomy" id="83655"/>
    <lineage>
        <taxon>Bacteria</taxon>
        <taxon>Pseudomonadati</taxon>
        <taxon>Pseudomonadota</taxon>
        <taxon>Gammaproteobacteria</taxon>
        <taxon>Enterobacterales</taxon>
        <taxon>Enterobacteriaceae</taxon>
        <taxon>Leclercia</taxon>
    </lineage>
</organism>
<evidence type="ECO:0000313" key="3">
    <source>
        <dbReference type="EMBL" id="MEC3937867.1"/>
    </source>
</evidence>
<dbReference type="AlphaFoldDB" id="A0A9X4BBY6"/>
<evidence type="ECO:0000313" key="5">
    <source>
        <dbReference type="Proteomes" id="UP001357437"/>
    </source>
</evidence>
<keyword evidence="5" id="KW-1185">Reference proteome</keyword>
<accession>A0A9X4BBY6</accession>
<name>A0A9X4BBY6_9ENTR</name>
<dbReference type="EMBL" id="JAYMCU010000032">
    <property type="protein sequence ID" value="MEC3937867.1"/>
    <property type="molecule type" value="Genomic_DNA"/>
</dbReference>
<reference evidence="3 5" key="2">
    <citation type="submission" date="2024-01" db="EMBL/GenBank/DDBJ databases">
        <title>Comparative Genomics of Leclercia adecarboxylata Strains Isolated from Several Sources.</title>
        <authorList>
            <person name="Yescas-Zazueta V."/>
            <person name="Balbuena-Alonso M.G."/>
            <person name="Valencia D."/>
            <person name="Mendez-Pfeiffer P.A."/>
            <person name="Ballesteros-Monrreal M.G."/>
            <person name="Rocha-Gracia R.D.C."/>
            <person name="Barrios-Villa E."/>
        </authorList>
    </citation>
    <scope>NUCLEOTIDE SEQUENCE [LARGE SCALE GENOMIC DNA]</scope>
    <source>
        <strain evidence="3 5">33MEM</strain>
    </source>
</reference>
<protein>
    <submittedName>
        <fullName evidence="2">Uncharacterized protein</fullName>
    </submittedName>
</protein>
<dbReference type="Proteomes" id="UP001149314">
    <property type="component" value="Unassembled WGS sequence"/>
</dbReference>
<sequence length="65" mass="6953">MNINEDNAGLILNALGLAVVELIASGTPISRDNLVERLERTRHETGNVTGKGANRDAAELVRKGQ</sequence>
<feature type="region of interest" description="Disordered" evidence="1">
    <location>
        <begin position="41"/>
        <end position="65"/>
    </location>
</feature>
<gene>
    <name evidence="2" type="ORF">OEZ79_08435</name>
    <name evidence="3" type="ORF">VOF76_16990</name>
</gene>
<dbReference type="EMBL" id="JAOURS010000006">
    <property type="protein sequence ID" value="MDC6638261.1"/>
    <property type="molecule type" value="Genomic_DNA"/>
</dbReference>
<reference evidence="2" key="1">
    <citation type="journal article" date="2023" name="Genes Genomics">
        <title>Genomic insights of Leclercia adecarboxylata strains linked to an outbreak in public hospitals in Mexico.</title>
        <authorList>
            <person name="Barrios-Villa E."/>
            <person name="Pacheco-Flores B."/>
            <person name="Lozano-Zarain P."/>
            <person name="Del Campo-Ortega R."/>
            <person name="de Jesus Ascencio-Montiel I."/>
            <person name="Gonzalez-Leon M."/>
            <person name="Camorlinga-Ponce M."/>
            <person name="Gaytan Cervantes F.J."/>
            <person name="Gonzalez Torres C."/>
            <person name="Aguilar E."/>
            <person name="Gonzalez Ibarra J."/>
            <person name="Torres Lopez F.J."/>
            <person name="Rosas-Vargas H."/>
            <person name="Gonzalez-Bonilla C.R."/>
            <person name="Del Carmen Rocha-Gracia R."/>
        </authorList>
    </citation>
    <scope>NUCLEOTIDE SEQUENCE</scope>
    <source>
        <strain evidence="2">Lac40</strain>
    </source>
</reference>
<proteinExistence type="predicted"/>
<evidence type="ECO:0000313" key="4">
    <source>
        <dbReference type="Proteomes" id="UP001149314"/>
    </source>
</evidence>
<comment type="caution">
    <text evidence="2">The sequence shown here is derived from an EMBL/GenBank/DDBJ whole genome shotgun (WGS) entry which is preliminary data.</text>
</comment>
<evidence type="ECO:0000256" key="1">
    <source>
        <dbReference type="SAM" id="MobiDB-lite"/>
    </source>
</evidence>
<dbReference type="Proteomes" id="UP001357437">
    <property type="component" value="Unassembled WGS sequence"/>
</dbReference>
<evidence type="ECO:0000313" key="2">
    <source>
        <dbReference type="EMBL" id="MDC6638261.1"/>
    </source>
</evidence>
<dbReference type="RefSeq" id="WP_191152750.1">
    <property type="nucleotide sequence ID" value="NZ_CP060824.1"/>
</dbReference>